<dbReference type="RefSeq" id="WP_184341847.1">
    <property type="nucleotide sequence ID" value="NZ_JACHIG010000009.1"/>
</dbReference>
<accession>A0A7W8DLC2</accession>
<organism evidence="2 3">
    <name type="scientific">Prosthecobacter vanneervenii</name>
    <dbReference type="NCBI Taxonomy" id="48466"/>
    <lineage>
        <taxon>Bacteria</taxon>
        <taxon>Pseudomonadati</taxon>
        <taxon>Verrucomicrobiota</taxon>
        <taxon>Verrucomicrobiia</taxon>
        <taxon>Verrucomicrobiales</taxon>
        <taxon>Verrucomicrobiaceae</taxon>
        <taxon>Prosthecobacter</taxon>
    </lineage>
</organism>
<dbReference type="Proteomes" id="UP000590740">
    <property type="component" value="Unassembled WGS sequence"/>
</dbReference>
<dbReference type="AlphaFoldDB" id="A0A7W8DLC2"/>
<reference evidence="2 3" key="1">
    <citation type="submission" date="2020-08" db="EMBL/GenBank/DDBJ databases">
        <title>Genomic Encyclopedia of Type Strains, Phase IV (KMG-IV): sequencing the most valuable type-strain genomes for metagenomic binning, comparative biology and taxonomic classification.</title>
        <authorList>
            <person name="Goeker M."/>
        </authorList>
    </citation>
    <scope>NUCLEOTIDE SEQUENCE [LARGE SCALE GENOMIC DNA]</scope>
    <source>
        <strain evidence="2 3">DSM 12252</strain>
    </source>
</reference>
<gene>
    <name evidence="2" type="ORF">HNQ65_003828</name>
</gene>
<name>A0A7W8DLC2_9BACT</name>
<dbReference type="PROSITE" id="PS51746">
    <property type="entry name" value="PPM_2"/>
    <property type="match status" value="1"/>
</dbReference>
<dbReference type="SMART" id="SM00331">
    <property type="entry name" value="PP2C_SIG"/>
    <property type="match status" value="1"/>
</dbReference>
<dbReference type="InterPro" id="IPR001932">
    <property type="entry name" value="PPM-type_phosphatase-like_dom"/>
</dbReference>
<dbReference type="EMBL" id="JACHIG010000009">
    <property type="protein sequence ID" value="MBB5034234.1"/>
    <property type="molecule type" value="Genomic_DNA"/>
</dbReference>
<dbReference type="SUPFAM" id="SSF81606">
    <property type="entry name" value="PP2C-like"/>
    <property type="match status" value="1"/>
</dbReference>
<sequence length="278" mass="30402">MSAPTTTVLTDRVPLLETQPPAFIQEQDFAARQYRGRRDNQEDYYAFADAAEPEERSLERLLLVVGDGLGAHAGGSVASYIGVNAFVRAYHEQDGPNSWKLRHAVEVANETLGFITSRMPSVAPPMGTTMVGVLITPKTLEWISVGDSPLFLFRDGELIRLNADHSLSPIIDARAARGEITREEAENHPDRHTLQAALMGMPLALIDAPPEPLVLKKGDIVIAASDGIFTLTHKALEELLSFGKHTTADKISDAIIFAIRRINNDRQDNTTVGVVKIS</sequence>
<evidence type="ECO:0000259" key="1">
    <source>
        <dbReference type="PROSITE" id="PS51746"/>
    </source>
</evidence>
<keyword evidence="3" id="KW-1185">Reference proteome</keyword>
<feature type="domain" description="PPM-type phosphatase" evidence="1">
    <location>
        <begin position="28"/>
        <end position="277"/>
    </location>
</feature>
<evidence type="ECO:0000313" key="2">
    <source>
        <dbReference type="EMBL" id="MBB5034234.1"/>
    </source>
</evidence>
<dbReference type="SMART" id="SM00332">
    <property type="entry name" value="PP2Cc"/>
    <property type="match status" value="1"/>
</dbReference>
<proteinExistence type="predicted"/>
<dbReference type="InterPro" id="IPR036457">
    <property type="entry name" value="PPM-type-like_dom_sf"/>
</dbReference>
<dbReference type="CDD" id="cd00143">
    <property type="entry name" value="PP2Cc"/>
    <property type="match status" value="1"/>
</dbReference>
<comment type="caution">
    <text evidence="2">The sequence shown here is derived from an EMBL/GenBank/DDBJ whole genome shotgun (WGS) entry which is preliminary data.</text>
</comment>
<protein>
    <submittedName>
        <fullName evidence="2">Serine/threonine protein phosphatase PrpC</fullName>
    </submittedName>
</protein>
<dbReference type="Pfam" id="PF13672">
    <property type="entry name" value="PP2C_2"/>
    <property type="match status" value="1"/>
</dbReference>
<evidence type="ECO:0000313" key="3">
    <source>
        <dbReference type="Proteomes" id="UP000590740"/>
    </source>
</evidence>
<dbReference type="Gene3D" id="3.60.40.10">
    <property type="entry name" value="PPM-type phosphatase domain"/>
    <property type="match status" value="1"/>
</dbReference>